<comment type="subcellular location">
    <subcellularLocation>
        <location evidence="1">Membrane</location>
        <topology evidence="1">Multi-pass membrane protein</topology>
    </subcellularLocation>
</comment>
<feature type="chain" id="PRO_5042151847" evidence="7">
    <location>
        <begin position="27"/>
        <end position="350"/>
    </location>
</feature>
<evidence type="ECO:0000256" key="6">
    <source>
        <dbReference type="SAM" id="MobiDB-lite"/>
    </source>
</evidence>
<evidence type="ECO:0000256" key="4">
    <source>
        <dbReference type="ARBA" id="ARBA00023136"/>
    </source>
</evidence>
<dbReference type="EMBL" id="BLLK01000074">
    <property type="protein sequence ID" value="GFH61407.1"/>
    <property type="molecule type" value="Genomic_DNA"/>
</dbReference>
<feature type="transmembrane region" description="Helical" evidence="5">
    <location>
        <begin position="283"/>
        <end position="302"/>
    </location>
</feature>
<keyword evidence="2 5" id="KW-0812">Transmembrane</keyword>
<accession>A0AAD3DBD9</accession>
<dbReference type="PANTHER" id="PTHR23291:SF47">
    <property type="entry name" value="TRANSMEMBRANE BAX INHIBITOR MOTIF CONTAINING 7"/>
    <property type="match status" value="1"/>
</dbReference>
<protein>
    <submittedName>
        <fullName evidence="8">Uncharacterized protein</fullName>
    </submittedName>
</protein>
<reference evidence="8 9" key="1">
    <citation type="journal article" date="2021" name="Sci. Rep.">
        <title>The genome of the diatom Chaetoceros tenuissimus carries an ancient integrated fragment of an extant virus.</title>
        <authorList>
            <person name="Hongo Y."/>
            <person name="Kimura K."/>
            <person name="Takaki Y."/>
            <person name="Yoshida Y."/>
            <person name="Baba S."/>
            <person name="Kobayashi G."/>
            <person name="Nagasaki K."/>
            <person name="Hano T."/>
            <person name="Tomaru Y."/>
        </authorList>
    </citation>
    <scope>NUCLEOTIDE SEQUENCE [LARGE SCALE GENOMIC DNA]</scope>
    <source>
        <strain evidence="8 9">NIES-3715</strain>
    </source>
</reference>
<keyword evidence="9" id="KW-1185">Reference proteome</keyword>
<sequence>MRNAFRPILGTALVIIFSNHASIVSANKGNHFIEGRPSNYNSSAFLHRRSSVLQNLRAGSQTPNSRSFWSNTQSPPQNPTSFQKQQFRDEEVKVTDVTNELKDDEREVTKEAIDSFLTRDNRNSFISRVYMILSGQLLMVAASIFLFAKYPIMTRFMLTRGKFVPWASLMVSTITVAIMSLSERARRVAPLKWQLLSMFSIAEAIIVGFISSFYKSKTVLSASMSTAVATMSVSMYTILNKDSKRDLSQWGAGLSSMGMIFIFYGIINLLSNVGILPPEFLPYNEQLYCVFGTSLFSMYLAYHTRLIVSGKHSKYRLNDKDYVFGAVLLYNDIINIFLYLLRILAADERD</sequence>
<feature type="compositionally biased region" description="Polar residues" evidence="6">
    <location>
        <begin position="57"/>
        <end position="85"/>
    </location>
</feature>
<comment type="caution">
    <text evidence="8">The sequence shown here is derived from an EMBL/GenBank/DDBJ whole genome shotgun (WGS) entry which is preliminary data.</text>
</comment>
<feature type="transmembrane region" description="Helical" evidence="5">
    <location>
        <begin position="129"/>
        <end position="148"/>
    </location>
</feature>
<feature type="region of interest" description="Disordered" evidence="6">
    <location>
        <begin position="57"/>
        <end position="89"/>
    </location>
</feature>
<proteinExistence type="inferred from homology"/>
<evidence type="ECO:0000313" key="9">
    <source>
        <dbReference type="Proteomes" id="UP001054902"/>
    </source>
</evidence>
<keyword evidence="7" id="KW-0732">Signal</keyword>
<keyword evidence="3 5" id="KW-1133">Transmembrane helix</keyword>
<dbReference type="Pfam" id="PF01027">
    <property type="entry name" value="Bax1-I"/>
    <property type="match status" value="1"/>
</dbReference>
<evidence type="ECO:0000256" key="2">
    <source>
        <dbReference type="ARBA" id="ARBA00022692"/>
    </source>
</evidence>
<feature type="transmembrane region" description="Helical" evidence="5">
    <location>
        <begin position="322"/>
        <end position="345"/>
    </location>
</feature>
<evidence type="ECO:0000256" key="3">
    <source>
        <dbReference type="ARBA" id="ARBA00022989"/>
    </source>
</evidence>
<dbReference type="GO" id="GO:0016020">
    <property type="term" value="C:membrane"/>
    <property type="evidence" value="ECO:0007669"/>
    <property type="project" value="UniProtKB-SubCell"/>
</dbReference>
<dbReference type="PANTHER" id="PTHR23291">
    <property type="entry name" value="BAX INHIBITOR-RELATED"/>
    <property type="match status" value="1"/>
</dbReference>
<dbReference type="Proteomes" id="UP001054902">
    <property type="component" value="Unassembled WGS sequence"/>
</dbReference>
<feature type="transmembrane region" description="Helical" evidence="5">
    <location>
        <begin position="193"/>
        <end position="214"/>
    </location>
</feature>
<evidence type="ECO:0000256" key="7">
    <source>
        <dbReference type="SAM" id="SignalP"/>
    </source>
</evidence>
<organism evidence="8 9">
    <name type="scientific">Chaetoceros tenuissimus</name>
    <dbReference type="NCBI Taxonomy" id="426638"/>
    <lineage>
        <taxon>Eukaryota</taxon>
        <taxon>Sar</taxon>
        <taxon>Stramenopiles</taxon>
        <taxon>Ochrophyta</taxon>
        <taxon>Bacillariophyta</taxon>
        <taxon>Coscinodiscophyceae</taxon>
        <taxon>Chaetocerotophycidae</taxon>
        <taxon>Chaetocerotales</taxon>
        <taxon>Chaetocerotaceae</taxon>
        <taxon>Chaetoceros</taxon>
    </lineage>
</organism>
<keyword evidence="4 5" id="KW-0472">Membrane</keyword>
<name>A0AAD3DBD9_9STRA</name>
<feature type="transmembrane region" description="Helical" evidence="5">
    <location>
        <begin position="251"/>
        <end position="271"/>
    </location>
</feature>
<feature type="signal peptide" evidence="7">
    <location>
        <begin position="1"/>
        <end position="26"/>
    </location>
</feature>
<evidence type="ECO:0000256" key="1">
    <source>
        <dbReference type="ARBA" id="ARBA00004141"/>
    </source>
</evidence>
<dbReference type="InterPro" id="IPR006214">
    <property type="entry name" value="Bax_inhibitor_1-related"/>
</dbReference>
<feature type="transmembrane region" description="Helical" evidence="5">
    <location>
        <begin position="163"/>
        <end position="181"/>
    </location>
</feature>
<evidence type="ECO:0000313" key="8">
    <source>
        <dbReference type="EMBL" id="GFH61407.1"/>
    </source>
</evidence>
<feature type="transmembrane region" description="Helical" evidence="5">
    <location>
        <begin position="220"/>
        <end position="239"/>
    </location>
</feature>
<comment type="similarity">
    <text evidence="5">Belongs to the BI1 family.</text>
</comment>
<dbReference type="AlphaFoldDB" id="A0AAD3DBD9"/>
<evidence type="ECO:0000256" key="5">
    <source>
        <dbReference type="RuleBase" id="RU004379"/>
    </source>
</evidence>
<gene>
    <name evidence="8" type="ORF">CTEN210_17883</name>
</gene>